<feature type="compositionally biased region" description="Polar residues" evidence="11">
    <location>
        <begin position="351"/>
        <end position="365"/>
    </location>
</feature>
<evidence type="ECO:0000256" key="3">
    <source>
        <dbReference type="ARBA" id="ARBA00022692"/>
    </source>
</evidence>
<proteinExistence type="inferred from homology"/>
<feature type="transmembrane region" description="Helical" evidence="10">
    <location>
        <begin position="248"/>
        <end position="269"/>
    </location>
</feature>
<evidence type="ECO:0000313" key="13">
    <source>
        <dbReference type="Proteomes" id="UP000700815"/>
    </source>
</evidence>
<feature type="transmembrane region" description="Helical" evidence="10">
    <location>
        <begin position="216"/>
        <end position="236"/>
    </location>
</feature>
<evidence type="ECO:0000313" key="12">
    <source>
        <dbReference type="EMBL" id="MBW3092104.1"/>
    </source>
</evidence>
<gene>
    <name evidence="10" type="primary">fluC</name>
    <name evidence="10" type="synonym">crcB</name>
    <name evidence="12" type="ORF">KIH79_03865</name>
</gene>
<comment type="activity regulation">
    <text evidence="10">Na(+) is not transported, but it plays an essential structural role and its presence is essential for fluoride channel function.</text>
</comment>
<dbReference type="Pfam" id="PF02537">
    <property type="entry name" value="CRCB"/>
    <property type="match status" value="1"/>
</dbReference>
<dbReference type="Proteomes" id="UP000700815">
    <property type="component" value="Unassembled WGS sequence"/>
</dbReference>
<reference evidence="12 13" key="1">
    <citation type="submission" date="2021-05" db="EMBL/GenBank/DDBJ databases">
        <title>Phylogenetic classification of ten novel species belonging to the genus Bifidobacterium comprising B. colchicus sp. nov., B. abeli sp. nov., B. bicoloris sp. nov., B. guerezis sp. nov., B. rosaliae sp. nov., B. santillanensis sp. nov., B. argentati sp. nov., B. amazzoni sp. nov., B. pluviali sp. nov., and B. pinnaculum sp. nov.</title>
        <authorList>
            <person name="Lugli G.A."/>
            <person name="Ruiz Garcia L."/>
            <person name="Margolles A."/>
            <person name="Ventura M."/>
        </authorList>
    </citation>
    <scope>NUCLEOTIDE SEQUENCE [LARGE SCALE GENOMIC DNA]</scope>
    <source>
        <strain evidence="12 13">82T10</strain>
    </source>
</reference>
<comment type="subcellular location">
    <subcellularLocation>
        <location evidence="1 10">Cell membrane</location>
        <topology evidence="1 10">Multi-pass membrane protein</topology>
    </subcellularLocation>
</comment>
<evidence type="ECO:0000256" key="7">
    <source>
        <dbReference type="ARBA" id="ARBA00035120"/>
    </source>
</evidence>
<feature type="binding site" evidence="10">
    <location>
        <position position="262"/>
    </location>
    <ligand>
        <name>Na(+)</name>
        <dbReference type="ChEBI" id="CHEBI:29101"/>
        <note>structural</note>
    </ligand>
</feature>
<evidence type="ECO:0000256" key="9">
    <source>
        <dbReference type="ARBA" id="ARBA00049940"/>
    </source>
</evidence>
<keyword evidence="6 10" id="KW-0407">Ion channel</keyword>
<evidence type="ECO:0000256" key="6">
    <source>
        <dbReference type="ARBA" id="ARBA00023303"/>
    </source>
</evidence>
<feature type="region of interest" description="Disordered" evidence="11">
    <location>
        <begin position="400"/>
        <end position="426"/>
    </location>
</feature>
<evidence type="ECO:0000256" key="4">
    <source>
        <dbReference type="ARBA" id="ARBA00022989"/>
    </source>
</evidence>
<evidence type="ECO:0000256" key="10">
    <source>
        <dbReference type="HAMAP-Rule" id="MF_00454"/>
    </source>
</evidence>
<keyword evidence="3 10" id="KW-0812">Transmembrane</keyword>
<keyword evidence="10" id="KW-0813">Transport</keyword>
<protein>
    <recommendedName>
        <fullName evidence="10">Fluoride-specific ion channel FluC</fullName>
    </recommendedName>
</protein>
<feature type="transmembrane region" description="Helical" evidence="10">
    <location>
        <begin position="281"/>
        <end position="306"/>
    </location>
</feature>
<comment type="catalytic activity">
    <reaction evidence="8">
        <text>fluoride(in) = fluoride(out)</text>
        <dbReference type="Rhea" id="RHEA:76159"/>
        <dbReference type="ChEBI" id="CHEBI:17051"/>
    </reaction>
    <physiologicalReaction direction="left-to-right" evidence="8">
        <dbReference type="Rhea" id="RHEA:76160"/>
    </physiologicalReaction>
</comment>
<evidence type="ECO:0000256" key="2">
    <source>
        <dbReference type="ARBA" id="ARBA00022475"/>
    </source>
</evidence>
<comment type="similarity">
    <text evidence="7 10">Belongs to the fluoride channel Fluc/FEX (TC 1.A.43) family.</text>
</comment>
<keyword evidence="4 10" id="KW-1133">Transmembrane helix</keyword>
<dbReference type="EMBL" id="JAHBBH010000007">
    <property type="protein sequence ID" value="MBW3092104.1"/>
    <property type="molecule type" value="Genomic_DNA"/>
</dbReference>
<feature type="region of interest" description="Disordered" evidence="11">
    <location>
        <begin position="79"/>
        <end position="124"/>
    </location>
</feature>
<feature type="compositionally biased region" description="Acidic residues" evidence="11">
    <location>
        <begin position="97"/>
        <end position="106"/>
    </location>
</feature>
<keyword evidence="5 10" id="KW-0472">Membrane</keyword>
<evidence type="ECO:0000256" key="8">
    <source>
        <dbReference type="ARBA" id="ARBA00035585"/>
    </source>
</evidence>
<dbReference type="RefSeq" id="WP_219058203.1">
    <property type="nucleotide sequence ID" value="NZ_JAHBBH010000007.1"/>
</dbReference>
<comment type="caution">
    <text evidence="12">The sequence shown here is derived from an EMBL/GenBank/DDBJ whole genome shotgun (WGS) entry which is preliminary data.</text>
</comment>
<keyword evidence="2 10" id="KW-1003">Cell membrane</keyword>
<feature type="region of interest" description="Disordered" evidence="11">
    <location>
        <begin position="351"/>
        <end position="381"/>
    </location>
</feature>
<evidence type="ECO:0000256" key="11">
    <source>
        <dbReference type="SAM" id="MobiDB-lite"/>
    </source>
</evidence>
<keyword evidence="10" id="KW-0915">Sodium</keyword>
<dbReference type="InterPro" id="IPR003691">
    <property type="entry name" value="FluC"/>
</dbReference>
<accession>A0ABS6WES3</accession>
<evidence type="ECO:0000256" key="1">
    <source>
        <dbReference type="ARBA" id="ARBA00004651"/>
    </source>
</evidence>
<keyword evidence="10" id="KW-0479">Metal-binding</keyword>
<keyword evidence="13" id="KW-1185">Reference proteome</keyword>
<comment type="function">
    <text evidence="9 10">Fluoride-specific ion channel. Important for reducing fluoride concentration in the cell, thus reducing its toxicity.</text>
</comment>
<feature type="binding site" evidence="10">
    <location>
        <position position="259"/>
    </location>
    <ligand>
        <name>Na(+)</name>
        <dbReference type="ChEBI" id="CHEBI:29101"/>
        <note>structural</note>
    </ligand>
</feature>
<organism evidence="12 13">
    <name type="scientific">Bifidobacterium miconis</name>
    <dbReference type="NCBI Taxonomy" id="2834435"/>
    <lineage>
        <taxon>Bacteria</taxon>
        <taxon>Bacillati</taxon>
        <taxon>Actinomycetota</taxon>
        <taxon>Actinomycetes</taxon>
        <taxon>Bifidobacteriales</taxon>
        <taxon>Bifidobacteriaceae</taxon>
        <taxon>Bifidobacterium</taxon>
    </lineage>
</organism>
<name>A0ABS6WES3_9BIFI</name>
<evidence type="ECO:0000256" key="5">
    <source>
        <dbReference type="ARBA" id="ARBA00023136"/>
    </source>
</evidence>
<feature type="transmembrane region" description="Helical" evidence="10">
    <location>
        <begin position="173"/>
        <end position="196"/>
    </location>
</feature>
<sequence>MSEEDVPSLELPILNTAVPPKLSDIPLPPDAVAVVDDAAVAHAVAETDVADDAAHDGVAHDVADDLTTSLASNDVTPTFAAADDVADDSVDKSSDESVADPSDDQSEPLAPPATPLAKLASNDIDPPTMEMSAAKINAASGRPIAALFGEGQPTPPKIPLAPMKRMQARFNPLADGMIYLVVFLGGFVGTGLRYGLNLALPNPIAADGFFSAFHPSTFIANMCACFIFAALSAYMSQASWIRKRARELTSRGVGMGMCGGFSTLSAMAIEDLTSLQASEIGGFAFYTLLSFACGLFVAWGGTMLALRAAEKHSRKAIHDAIDRGDGANVARSQAPAGDYGQPVARDGVRTAVSSNGTASNGQSAASHDGNGGAAPSGGPTVVRADGTTVQLDALTASKLVPSFEPDPVTDEIPMVADPLRGEAREQ</sequence>
<dbReference type="HAMAP" id="MF_00454">
    <property type="entry name" value="FluC"/>
    <property type="match status" value="1"/>
</dbReference>
<keyword evidence="10" id="KW-0406">Ion transport</keyword>